<reference evidence="3" key="2">
    <citation type="submission" date="2025-08" db="UniProtKB">
        <authorList>
            <consortium name="Ensembl"/>
        </authorList>
    </citation>
    <scope>IDENTIFICATION</scope>
</reference>
<protein>
    <recommendedName>
        <fullName evidence="5">Centrosomal protein 85, like</fullName>
    </recommendedName>
</protein>
<keyword evidence="1" id="KW-0175">Coiled coil</keyword>
<evidence type="ECO:0000256" key="1">
    <source>
        <dbReference type="SAM" id="Coils"/>
    </source>
</evidence>
<dbReference type="GeneID" id="111585741"/>
<feature type="coiled-coil region" evidence="1">
    <location>
        <begin position="442"/>
        <end position="569"/>
    </location>
</feature>
<evidence type="ECO:0000313" key="3">
    <source>
        <dbReference type="Ensembl" id="ENSAOCP00000004099.1"/>
    </source>
</evidence>
<feature type="region of interest" description="Disordered" evidence="2">
    <location>
        <begin position="90"/>
        <end position="116"/>
    </location>
</feature>
<dbReference type="OMA" id="DWPVAEN"/>
<feature type="compositionally biased region" description="Low complexity" evidence="2">
    <location>
        <begin position="90"/>
        <end position="99"/>
    </location>
</feature>
<feature type="region of interest" description="Disordered" evidence="2">
    <location>
        <begin position="1"/>
        <end position="64"/>
    </location>
</feature>
<dbReference type="AlphaFoldDB" id="A0A3Q1ATH3"/>
<reference evidence="3 4" key="1">
    <citation type="submission" date="2022-01" db="EMBL/GenBank/DDBJ databases">
        <title>A chromosome-scale genome assembly of the false clownfish, Amphiprion ocellaris.</title>
        <authorList>
            <person name="Ryu T."/>
        </authorList>
    </citation>
    <scope>NUCLEOTIDE SEQUENCE [LARGE SCALE GENOMIC DNA]</scope>
</reference>
<sequence length="765" mass="85764">MWSRTDLEDGYESNKTGSSGGSPGWTPDSAWSSSISEGRRLSTVSDSGDTGIGTYCSDSVEDDSSCSTTPLSFLPLSQLHLDDDGIPVLSVLPSPSSSPGARLRVPPSPQGSGHWVRTCRDMKDKQPIRRWSSLTKLSSDRRMSGLQSGPKGQGSLDRGLLSGYRKGSNVDLSLPLSSSFISSSLLQCSPGAGPGYRYDRSAPGLDSDPDQYQSDRSTPGLEPDWSLSSPVRYHGALPEAQVCRGRGQVTGQVNSGQVSGLDVPLYPSDRSSPIQSAVRTQMWLTEQMEYRPGLELGTKVFGDGLSPWQPGLQPEPGLNQVLKSSCLPVNTLVKVKEGLLRQRELEIDRQKQQILQLHARIRENELRAQQVLQSQRGWLDDLQVTPSHSSSSPTCTTKPDQIVSLLQDPRMSCKQQQSNRICCDEDLRGKLAVAELEVLHLNEFFKQVTQKYSEDIRKLEEKVKTRDRYISSLKKRCQRETDQNQEKQQRIETLEKYLSDLPTLEEVQVQQQQQQQVQQRVEDLQKAMVLLQRSLDEGSRLMEQKELKMEQQNQREKELMSSVHSLQQKVQQCLDDGVRLPVQDLKRLEVENSQLLQLQDHSSRLFNHQREQIDRLTSQLTATSSRLQKHRGVSDGQEAKLPLPPRAFTQHPTDGGSLVRPLSQVKMPELGHLLKEMSLCLLDLQGLCSILAQRAQGKEPNLTLLLDMKSLSVSADDSDCEVEVVEEELRFKLLEVGQLRRDIDELRRSISDRYAQFMGDSCVSQ</sequence>
<organism evidence="3 4">
    <name type="scientific">Amphiprion ocellaris</name>
    <name type="common">Clown anemonefish</name>
    <dbReference type="NCBI Taxonomy" id="80972"/>
    <lineage>
        <taxon>Eukaryota</taxon>
        <taxon>Metazoa</taxon>
        <taxon>Chordata</taxon>
        <taxon>Craniata</taxon>
        <taxon>Vertebrata</taxon>
        <taxon>Euteleostomi</taxon>
        <taxon>Actinopterygii</taxon>
        <taxon>Neopterygii</taxon>
        <taxon>Teleostei</taxon>
        <taxon>Neoteleostei</taxon>
        <taxon>Acanthomorphata</taxon>
        <taxon>Ovalentaria</taxon>
        <taxon>Pomacentridae</taxon>
        <taxon>Amphiprion</taxon>
    </lineage>
</organism>
<accession>A0A3Q1ATH3</accession>
<evidence type="ECO:0008006" key="5">
    <source>
        <dbReference type="Google" id="ProtNLM"/>
    </source>
</evidence>
<feature type="compositionally biased region" description="Polar residues" evidence="2">
    <location>
        <begin position="29"/>
        <end position="48"/>
    </location>
</feature>
<feature type="region of interest" description="Disordered" evidence="2">
    <location>
        <begin position="624"/>
        <end position="657"/>
    </location>
</feature>
<dbReference type="GeneTree" id="ENSGT00620000087993"/>
<keyword evidence="4" id="KW-1185">Reference proteome</keyword>
<dbReference type="GO" id="GO:0005813">
    <property type="term" value="C:centrosome"/>
    <property type="evidence" value="ECO:0007669"/>
    <property type="project" value="TreeGrafter"/>
</dbReference>
<dbReference type="InterPro" id="IPR040210">
    <property type="entry name" value="Cep85/Cep85L"/>
</dbReference>
<evidence type="ECO:0000256" key="2">
    <source>
        <dbReference type="SAM" id="MobiDB-lite"/>
    </source>
</evidence>
<dbReference type="PANTHER" id="PTHR31075:SF2">
    <property type="entry name" value="CENTROSOMAL PROTEIN OF 85 KDA-LIKE"/>
    <property type="match status" value="1"/>
</dbReference>
<feature type="region of interest" description="Disordered" evidence="2">
    <location>
        <begin position="130"/>
        <end position="160"/>
    </location>
</feature>
<feature type="coiled-coil region" evidence="1">
    <location>
        <begin position="340"/>
        <end position="367"/>
    </location>
</feature>
<dbReference type="PANTHER" id="PTHR31075">
    <property type="entry name" value="CENTROSOMAL PROTEIN OF 85 KDA"/>
    <property type="match status" value="1"/>
</dbReference>
<reference evidence="3" key="3">
    <citation type="submission" date="2025-09" db="UniProtKB">
        <authorList>
            <consortium name="Ensembl"/>
        </authorList>
    </citation>
    <scope>IDENTIFICATION</scope>
</reference>
<feature type="region of interest" description="Disordered" evidence="2">
    <location>
        <begin position="192"/>
        <end position="227"/>
    </location>
</feature>
<dbReference type="Proteomes" id="UP001501940">
    <property type="component" value="Chromosome 12"/>
</dbReference>
<proteinExistence type="predicted"/>
<dbReference type="Ensembl" id="ENSAOCT00000008649.2">
    <property type="protein sequence ID" value="ENSAOCP00000004099.1"/>
    <property type="gene ID" value="ENSAOCG00000007464.2"/>
</dbReference>
<dbReference type="STRING" id="80972.ENSAOCP00000004099"/>
<dbReference type="RefSeq" id="XP_023151106.1">
    <property type="nucleotide sequence ID" value="XM_023295338.3"/>
</dbReference>
<name>A0A3Q1ATH3_AMPOC</name>
<evidence type="ECO:0000313" key="4">
    <source>
        <dbReference type="Proteomes" id="UP001501940"/>
    </source>
</evidence>
<gene>
    <name evidence="3" type="primary">CEP85L</name>
</gene>